<dbReference type="InterPro" id="IPR015422">
    <property type="entry name" value="PyrdxlP-dep_Trfase_small"/>
</dbReference>
<feature type="domain" description="Aminotransferase class V" evidence="7">
    <location>
        <begin position="18"/>
        <end position="393"/>
    </location>
</feature>
<evidence type="ECO:0000256" key="5">
    <source>
        <dbReference type="ARBA" id="ARBA00050776"/>
    </source>
</evidence>
<dbReference type="EMBL" id="CP024969">
    <property type="protein sequence ID" value="ATZ21466.1"/>
    <property type="molecule type" value="Genomic_DNA"/>
</dbReference>
<keyword evidence="9" id="KW-1185">Reference proteome</keyword>
<dbReference type="PANTHER" id="PTHR43586:SF8">
    <property type="entry name" value="CYSTEINE DESULFURASE 1, CHLOROPLASTIC"/>
    <property type="match status" value="1"/>
</dbReference>
<dbReference type="PROSITE" id="PS00595">
    <property type="entry name" value="AA_TRANSFER_CLASS_5"/>
    <property type="match status" value="1"/>
</dbReference>
<evidence type="ECO:0000259" key="7">
    <source>
        <dbReference type="Pfam" id="PF00266"/>
    </source>
</evidence>
<dbReference type="SUPFAM" id="SSF53383">
    <property type="entry name" value="PLP-dependent transferases"/>
    <property type="match status" value="1"/>
</dbReference>
<gene>
    <name evidence="8" type="primary">sufS</name>
    <name evidence="8" type="ORF">MTABA_v1c02630</name>
</gene>
<dbReference type="EC" id="2.8.1.7" evidence="3"/>
<dbReference type="InterPro" id="IPR015424">
    <property type="entry name" value="PyrdxlP-dep_Trfase"/>
</dbReference>
<keyword evidence="4" id="KW-0663">Pyridoxal phosphate</keyword>
<dbReference type="RefSeq" id="WP_100679412.1">
    <property type="nucleotide sequence ID" value="NZ_CP024969.1"/>
</dbReference>
<dbReference type="InterPro" id="IPR015421">
    <property type="entry name" value="PyrdxlP-dep_Trfase_major"/>
</dbReference>
<dbReference type="KEGG" id="mtab:MTABA_v1c02630"/>
<evidence type="ECO:0000256" key="6">
    <source>
        <dbReference type="RuleBase" id="RU004504"/>
    </source>
</evidence>
<dbReference type="InterPro" id="IPR020578">
    <property type="entry name" value="Aminotrans_V_PyrdxlP_BS"/>
</dbReference>
<comment type="catalytic activity">
    <reaction evidence="5">
        <text>(sulfur carrier)-H + L-cysteine = (sulfur carrier)-SH + L-alanine</text>
        <dbReference type="Rhea" id="RHEA:43892"/>
        <dbReference type="Rhea" id="RHEA-COMP:14737"/>
        <dbReference type="Rhea" id="RHEA-COMP:14739"/>
        <dbReference type="ChEBI" id="CHEBI:29917"/>
        <dbReference type="ChEBI" id="CHEBI:35235"/>
        <dbReference type="ChEBI" id="CHEBI:57972"/>
        <dbReference type="ChEBI" id="CHEBI:64428"/>
        <dbReference type="EC" id="2.8.1.7"/>
    </reaction>
</comment>
<dbReference type="Proteomes" id="UP000232223">
    <property type="component" value="Chromosome"/>
</dbReference>
<dbReference type="InterPro" id="IPR000192">
    <property type="entry name" value="Aminotrans_V_dom"/>
</dbReference>
<dbReference type="GO" id="GO:0031071">
    <property type="term" value="F:cysteine desulfurase activity"/>
    <property type="evidence" value="ECO:0007669"/>
    <property type="project" value="UniProtKB-EC"/>
</dbReference>
<dbReference type="PANTHER" id="PTHR43586">
    <property type="entry name" value="CYSTEINE DESULFURASE"/>
    <property type="match status" value="1"/>
</dbReference>
<evidence type="ECO:0000313" key="8">
    <source>
        <dbReference type="EMBL" id="ATZ21466.1"/>
    </source>
</evidence>
<sequence length="408" mass="45990">MKEIKKHFPFYDNESDLIYFDSSATSLKIKEVIDAEIKYLNENGTNPHAVDYKKGFEALEIINQARSLTKEFINAKKAEEIIFTSGTTHSINLLANGLKKIINKDDEILVTELEHSANLLPWISLANSVGAKVKKIELNKDFTINIESLKNQLNKKTKLVTFASISNTVGAKNNIKLITKVIKEFNNNIIVHIDAAQSIGHMKSDVTDWNIDFMSWSAHKMYGPFGVGFLYGKYHLLNDLEPLFYGGGMSLKIEEDLVKYTLATLPEKLEGGTPNISAIAGVIESIKFINSIGLNEIENYEVNLKKYFNKKVKENNLENHITFYNLDVESSIILFNVKGVNPQDITNFLDHKYNILVRGGANCARRIEGVIKTKIAIRASFGINNDKAEIDKFIEALKNTNSFLDVLF</sequence>
<accession>A0A2K8P444</accession>
<evidence type="ECO:0000256" key="4">
    <source>
        <dbReference type="ARBA" id="ARBA00022898"/>
    </source>
</evidence>
<reference evidence="8 9" key="1">
    <citation type="submission" date="2017-11" db="EMBL/GenBank/DDBJ databases">
        <title>Genome sequence of Mesoplasma tabanidae BARC 857 (ATCC 49584).</title>
        <authorList>
            <person name="Lo W.-S."/>
            <person name="Kuo C.-H."/>
        </authorList>
    </citation>
    <scope>NUCLEOTIDE SEQUENCE [LARGE SCALE GENOMIC DNA]</scope>
    <source>
        <strain evidence="8 9">BARC 857</strain>
    </source>
</reference>
<dbReference type="PIRSF" id="PIRSF005572">
    <property type="entry name" value="NifS"/>
    <property type="match status" value="1"/>
</dbReference>
<comment type="similarity">
    <text evidence="2">Belongs to the class-V pyridoxal-phosphate-dependent aminotransferase family. Csd subfamily.</text>
</comment>
<dbReference type="Pfam" id="PF00266">
    <property type="entry name" value="Aminotran_5"/>
    <property type="match status" value="1"/>
</dbReference>
<protein>
    <recommendedName>
        <fullName evidence="3">cysteine desulfurase</fullName>
        <ecNumber evidence="3">2.8.1.7</ecNumber>
    </recommendedName>
</protein>
<dbReference type="InterPro" id="IPR016454">
    <property type="entry name" value="Cysteine_dSase"/>
</dbReference>
<comment type="cofactor">
    <cofactor evidence="1 6">
        <name>pyridoxal 5'-phosphate</name>
        <dbReference type="ChEBI" id="CHEBI:597326"/>
    </cofactor>
</comment>
<name>A0A2K8P444_9MOLU</name>
<evidence type="ECO:0000313" key="9">
    <source>
        <dbReference type="Proteomes" id="UP000232223"/>
    </source>
</evidence>
<dbReference type="AlphaFoldDB" id="A0A2K8P444"/>
<organism evidence="8 9">
    <name type="scientific">Mesoplasma tabanidae</name>
    <dbReference type="NCBI Taxonomy" id="219745"/>
    <lineage>
        <taxon>Bacteria</taxon>
        <taxon>Bacillati</taxon>
        <taxon>Mycoplasmatota</taxon>
        <taxon>Mollicutes</taxon>
        <taxon>Entomoplasmatales</taxon>
        <taxon>Entomoplasmataceae</taxon>
        <taxon>Mesoplasma</taxon>
    </lineage>
</organism>
<evidence type="ECO:0000256" key="3">
    <source>
        <dbReference type="ARBA" id="ARBA00012239"/>
    </source>
</evidence>
<evidence type="ECO:0000256" key="2">
    <source>
        <dbReference type="ARBA" id="ARBA00010447"/>
    </source>
</evidence>
<dbReference type="Gene3D" id="3.40.640.10">
    <property type="entry name" value="Type I PLP-dependent aspartate aminotransferase-like (Major domain)"/>
    <property type="match status" value="1"/>
</dbReference>
<evidence type="ECO:0000256" key="1">
    <source>
        <dbReference type="ARBA" id="ARBA00001933"/>
    </source>
</evidence>
<proteinExistence type="inferred from homology"/>
<dbReference type="OrthoDB" id="9804366at2"/>
<dbReference type="Gene3D" id="3.90.1150.10">
    <property type="entry name" value="Aspartate Aminotransferase, domain 1"/>
    <property type="match status" value="1"/>
</dbReference>